<evidence type="ECO:0000313" key="2">
    <source>
        <dbReference type="Proteomes" id="UP000677918"/>
    </source>
</evidence>
<evidence type="ECO:0000313" key="1">
    <source>
        <dbReference type="EMBL" id="GIQ67363.1"/>
    </source>
</evidence>
<protein>
    <submittedName>
        <fullName evidence="1">Uncharacterized protein</fullName>
    </submittedName>
</protein>
<organism evidence="1 2">
    <name type="scientific">Xylanibacillus composti</name>
    <dbReference type="NCBI Taxonomy" id="1572762"/>
    <lineage>
        <taxon>Bacteria</taxon>
        <taxon>Bacillati</taxon>
        <taxon>Bacillota</taxon>
        <taxon>Bacilli</taxon>
        <taxon>Bacillales</taxon>
        <taxon>Paenibacillaceae</taxon>
        <taxon>Xylanibacillus</taxon>
    </lineage>
</organism>
<name>A0A8J4GY71_9BACL</name>
<dbReference type="AlphaFoldDB" id="A0A8J4GY71"/>
<comment type="caution">
    <text evidence="1">The sequence shown here is derived from an EMBL/GenBank/DDBJ whole genome shotgun (WGS) entry which is preliminary data.</text>
</comment>
<gene>
    <name evidence="1" type="ORF">XYCOK13_01870</name>
</gene>
<dbReference type="Proteomes" id="UP000677918">
    <property type="component" value="Unassembled WGS sequence"/>
</dbReference>
<sequence>MANELLFHFSDRSGAELAFDTLQELGYKPKLSADRKYVQIHLESDDLTSALEISQASGGTLVEEPAGQQHAVFQQAYPIQEGYEEGLAAREDTAETLRLPAHLVTEDFPEFYMQPESET</sequence>
<reference evidence="1" key="1">
    <citation type="submission" date="2021-04" db="EMBL/GenBank/DDBJ databases">
        <title>Draft genome sequence of Xylanibacillus composti strain K13.</title>
        <authorList>
            <person name="Uke A."/>
            <person name="Chhe C."/>
            <person name="Baramee S."/>
            <person name="Kosugi A."/>
        </authorList>
    </citation>
    <scope>NUCLEOTIDE SEQUENCE</scope>
    <source>
        <strain evidence="1">K13</strain>
    </source>
</reference>
<proteinExistence type="predicted"/>
<keyword evidence="2" id="KW-1185">Reference proteome</keyword>
<accession>A0A8J4GY71</accession>
<dbReference type="EMBL" id="BOVK01000003">
    <property type="protein sequence ID" value="GIQ67363.1"/>
    <property type="molecule type" value="Genomic_DNA"/>
</dbReference>